<feature type="non-terminal residue" evidence="2">
    <location>
        <position position="158"/>
    </location>
</feature>
<reference evidence="2" key="1">
    <citation type="submission" date="2014-05" db="EMBL/GenBank/DDBJ databases">
        <title>The transcriptome of the halophilic microalga Tetraselmis sp. GSL018 isolated from the Great Salt Lake, Utah.</title>
        <authorList>
            <person name="Jinkerson R.E."/>
            <person name="D'Adamo S."/>
            <person name="Posewitz M.C."/>
        </authorList>
    </citation>
    <scope>NUCLEOTIDE SEQUENCE</scope>
    <source>
        <strain evidence="2">GSL018</strain>
    </source>
</reference>
<dbReference type="AlphaFoldDB" id="A0A061S4J4"/>
<feature type="region of interest" description="Disordered" evidence="1">
    <location>
        <begin position="50"/>
        <end position="87"/>
    </location>
</feature>
<evidence type="ECO:0000313" key="2">
    <source>
        <dbReference type="EMBL" id="JAC77696.1"/>
    </source>
</evidence>
<evidence type="ECO:0000256" key="1">
    <source>
        <dbReference type="SAM" id="MobiDB-lite"/>
    </source>
</evidence>
<feature type="compositionally biased region" description="Basic residues" evidence="1">
    <location>
        <begin position="139"/>
        <end position="152"/>
    </location>
</feature>
<proteinExistence type="predicted"/>
<name>A0A061S4J4_9CHLO</name>
<protein>
    <submittedName>
        <fullName evidence="2">Uncharacterized protein</fullName>
    </submittedName>
</protein>
<feature type="compositionally biased region" description="Low complexity" evidence="1">
    <location>
        <begin position="1"/>
        <end position="12"/>
    </location>
</feature>
<gene>
    <name evidence="2" type="ORF">TSPGSL018_17022</name>
</gene>
<dbReference type="EMBL" id="GBEZ01007793">
    <property type="protein sequence ID" value="JAC77696.1"/>
    <property type="molecule type" value="Transcribed_RNA"/>
</dbReference>
<feature type="compositionally biased region" description="Basic and acidic residues" evidence="1">
    <location>
        <begin position="15"/>
        <end position="24"/>
    </location>
</feature>
<feature type="compositionally biased region" description="Low complexity" evidence="1">
    <location>
        <begin position="50"/>
        <end position="70"/>
    </location>
</feature>
<sequence length="158" mass="16719">RLLQSVAASAWDSADDVRSSRDDGNAQPLMSREQAAEAAWGANALSLLESGSSATSDGDFGSDSGSSQSASEDEANEGIDGPPEGLEGGMKVVWKLVCKQYELSEEVVKKLLLEEKMLSGMAEHAAFLQGNAGVQGKSDRKKMKKKKKKKKEKAGGAK</sequence>
<organism evidence="2">
    <name type="scientific">Tetraselmis sp. GSL018</name>
    <dbReference type="NCBI Taxonomy" id="582737"/>
    <lineage>
        <taxon>Eukaryota</taxon>
        <taxon>Viridiplantae</taxon>
        <taxon>Chlorophyta</taxon>
        <taxon>core chlorophytes</taxon>
        <taxon>Chlorodendrophyceae</taxon>
        <taxon>Chlorodendrales</taxon>
        <taxon>Chlorodendraceae</taxon>
        <taxon>Tetraselmis</taxon>
    </lineage>
</organism>
<feature type="region of interest" description="Disordered" evidence="1">
    <location>
        <begin position="1"/>
        <end position="35"/>
    </location>
</feature>
<feature type="non-terminal residue" evidence="2">
    <location>
        <position position="1"/>
    </location>
</feature>
<accession>A0A061S4J4</accession>
<feature type="region of interest" description="Disordered" evidence="1">
    <location>
        <begin position="127"/>
        <end position="158"/>
    </location>
</feature>